<organism evidence="1 2">
    <name type="scientific">Eretmocerus hayati</name>
    <dbReference type="NCBI Taxonomy" id="131215"/>
    <lineage>
        <taxon>Eukaryota</taxon>
        <taxon>Metazoa</taxon>
        <taxon>Ecdysozoa</taxon>
        <taxon>Arthropoda</taxon>
        <taxon>Hexapoda</taxon>
        <taxon>Insecta</taxon>
        <taxon>Pterygota</taxon>
        <taxon>Neoptera</taxon>
        <taxon>Endopterygota</taxon>
        <taxon>Hymenoptera</taxon>
        <taxon>Apocrita</taxon>
        <taxon>Proctotrupomorpha</taxon>
        <taxon>Chalcidoidea</taxon>
        <taxon>Aphelinidae</taxon>
        <taxon>Aphelininae</taxon>
        <taxon>Eretmocerus</taxon>
    </lineage>
</organism>
<evidence type="ECO:0000313" key="1">
    <source>
        <dbReference type="EMBL" id="KAJ8683747.1"/>
    </source>
</evidence>
<dbReference type="Proteomes" id="UP001239111">
    <property type="component" value="Chromosome 1"/>
</dbReference>
<name>A0ACC2PJV6_9HYME</name>
<accession>A0ACC2PJV6</accession>
<proteinExistence type="predicted"/>
<protein>
    <submittedName>
        <fullName evidence="1">Uncharacterized protein</fullName>
    </submittedName>
</protein>
<comment type="caution">
    <text evidence="1">The sequence shown here is derived from an EMBL/GenBank/DDBJ whole genome shotgun (WGS) entry which is preliminary data.</text>
</comment>
<sequence length="685" mass="75762">MYALVLWLEAQQFSVLPDGDIRGDGDKEAKWGDGYYSVKVVMRSMNKEWLESLRVTVDGEIIPDGDSVAQSQELMIKRVSDRKTQNAAKKTLAASKKAYQDRVLRSSTIFEIGKNSFDEPPNSKEPDEDETVEKSGTETSNAFPARAGSNGPDSTERNPAGMQGILDGTQDDFGGTEDSSNGIQGGSGGLQDTSDRIQQDSNACLCSNFPKVTSEDVNLLTKMLNLARSILSRAQFEEVPSTEQAQEPAKTSLSKTKNIPLFEGSAIRLPAWKLAVIIDTYRKNARGMVRKLMVEILGKEKLKKSSPTGKGGWTPIPADTFDDVEMFVQNNVRKKYRLTHDEYMKCLTAQCATLRNPKPPTGSKTVKGFKVNRKTVMIDKNDMKQKKIESQKTNEPVENDKIGHEKRKVLHKFHSKRALADPEGGTTEDEEEKPCENDGEDSLRNSIVYGEASSSDSEDPSDEEIASGDDSCSQTGKDGIQVLEGGRKKGGENRQPSRFRMEEQRQDSTRQNDSISTEDGVPVTSSTGIAQALLDSTQKIFRESTLHSSTSSTEVQTATINSTPEESNIHKRGDSVPLSSKNLPPKDNNSKRPSKASDIGRTSRSKRDEKLPSDGSECNLQELGNRESEYLVRIKELEMMLAEKSNQNDIKITGKKGLRTKKSSGEKKRKSNDDDLPILKKKLKT</sequence>
<gene>
    <name evidence="1" type="ORF">QAD02_019539</name>
</gene>
<keyword evidence="2" id="KW-1185">Reference proteome</keyword>
<evidence type="ECO:0000313" key="2">
    <source>
        <dbReference type="Proteomes" id="UP001239111"/>
    </source>
</evidence>
<dbReference type="EMBL" id="CM056741">
    <property type="protein sequence ID" value="KAJ8683747.1"/>
    <property type="molecule type" value="Genomic_DNA"/>
</dbReference>
<reference evidence="1" key="1">
    <citation type="submission" date="2023-04" db="EMBL/GenBank/DDBJ databases">
        <title>A chromosome-level genome assembly of the parasitoid wasp Eretmocerus hayati.</title>
        <authorList>
            <person name="Zhong Y."/>
            <person name="Liu S."/>
            <person name="Liu Y."/>
        </authorList>
    </citation>
    <scope>NUCLEOTIDE SEQUENCE</scope>
    <source>
        <strain evidence="1">ZJU_SS_LIU_2023</strain>
    </source>
</reference>